<comment type="similarity">
    <text evidence="2">Belongs to the YkuD family.</text>
</comment>
<keyword evidence="5" id="KW-0378">Hydrolase</keyword>
<evidence type="ECO:0000259" key="10">
    <source>
        <dbReference type="PROSITE" id="PS52029"/>
    </source>
</evidence>
<dbReference type="PANTHER" id="PTHR30582:SF24">
    <property type="entry name" value="L,D-TRANSPEPTIDASE ERFK_SRFK-RELATED"/>
    <property type="match status" value="1"/>
</dbReference>
<keyword evidence="11" id="KW-0012">Acyltransferase</keyword>
<dbReference type="Pfam" id="PF03734">
    <property type="entry name" value="YkuD"/>
    <property type="match status" value="1"/>
</dbReference>
<evidence type="ECO:0000256" key="6">
    <source>
        <dbReference type="ARBA" id="ARBA00022960"/>
    </source>
</evidence>
<evidence type="ECO:0000313" key="12">
    <source>
        <dbReference type="Proteomes" id="UP001596104"/>
    </source>
</evidence>
<dbReference type="EMBL" id="JBHSLV010000078">
    <property type="protein sequence ID" value="MFC5397023.1"/>
    <property type="molecule type" value="Genomic_DNA"/>
</dbReference>
<dbReference type="RefSeq" id="WP_377013890.1">
    <property type="nucleotide sequence ID" value="NZ_JBHSLV010000078.1"/>
</dbReference>
<dbReference type="Proteomes" id="UP001596104">
    <property type="component" value="Unassembled WGS sequence"/>
</dbReference>
<keyword evidence="7 9" id="KW-0573">Peptidoglycan synthesis</keyword>
<dbReference type="PROSITE" id="PS52029">
    <property type="entry name" value="LD_TPASE"/>
    <property type="match status" value="1"/>
</dbReference>
<name>A0ABW0HIB1_9HYPH</name>
<evidence type="ECO:0000256" key="7">
    <source>
        <dbReference type="ARBA" id="ARBA00022984"/>
    </source>
</evidence>
<dbReference type="InterPro" id="IPR050979">
    <property type="entry name" value="LD-transpeptidase"/>
</dbReference>
<proteinExistence type="inferred from homology"/>
<evidence type="ECO:0000313" key="11">
    <source>
        <dbReference type="EMBL" id="MFC5397023.1"/>
    </source>
</evidence>
<keyword evidence="6 9" id="KW-0133">Cell shape</keyword>
<organism evidence="11 12">
    <name type="scientific">Bosea vestrisii</name>
    <dbReference type="NCBI Taxonomy" id="151416"/>
    <lineage>
        <taxon>Bacteria</taxon>
        <taxon>Pseudomonadati</taxon>
        <taxon>Pseudomonadota</taxon>
        <taxon>Alphaproteobacteria</taxon>
        <taxon>Hyphomicrobiales</taxon>
        <taxon>Boseaceae</taxon>
        <taxon>Bosea</taxon>
    </lineage>
</organism>
<evidence type="ECO:0000256" key="2">
    <source>
        <dbReference type="ARBA" id="ARBA00005992"/>
    </source>
</evidence>
<dbReference type="SUPFAM" id="SSF141523">
    <property type="entry name" value="L,D-transpeptidase catalytic domain-like"/>
    <property type="match status" value="1"/>
</dbReference>
<keyword evidence="12" id="KW-1185">Reference proteome</keyword>
<evidence type="ECO:0000256" key="3">
    <source>
        <dbReference type="ARBA" id="ARBA00022676"/>
    </source>
</evidence>
<dbReference type="GO" id="GO:0016746">
    <property type="term" value="F:acyltransferase activity"/>
    <property type="evidence" value="ECO:0007669"/>
    <property type="project" value="UniProtKB-KW"/>
</dbReference>
<dbReference type="Gene3D" id="2.40.440.10">
    <property type="entry name" value="L,D-transpeptidase catalytic domain-like"/>
    <property type="match status" value="1"/>
</dbReference>
<accession>A0ABW0HIB1</accession>
<feature type="domain" description="L,D-TPase catalytic" evidence="10">
    <location>
        <begin position="84"/>
        <end position="221"/>
    </location>
</feature>
<evidence type="ECO:0000256" key="4">
    <source>
        <dbReference type="ARBA" id="ARBA00022679"/>
    </source>
</evidence>
<sequence length="223" mass="24339">MADLSVPTRRMAGLALALLAAGCTTVTQRTAPPPAPASRFSALDLARYGAVESEPFRVPAVSLEDLRPRNLRQFVDYPTSHAPGTLVVDPGSRFLYLVQEGGKALRYGVGVGREGLEFTGTATVQRKAQWPRWTPTPDMIRREPKRYARWSGGMAGGENNPLGARALYLFKDGRDTLYRIHGTNEPDTIGEAVSSGCIRMMNQDVIDLYNRIPKGAKVVVLPA</sequence>
<keyword evidence="4 11" id="KW-0808">Transferase</keyword>
<protein>
    <submittedName>
        <fullName evidence="11">L,D-transpeptidase</fullName>
        <ecNumber evidence="11">2.3.2.-</ecNumber>
    </submittedName>
</protein>
<keyword evidence="8 9" id="KW-0961">Cell wall biogenesis/degradation</keyword>
<comment type="caution">
    <text evidence="11">The sequence shown here is derived from an EMBL/GenBank/DDBJ whole genome shotgun (WGS) entry which is preliminary data.</text>
</comment>
<dbReference type="CDD" id="cd16913">
    <property type="entry name" value="YkuD_like"/>
    <property type="match status" value="1"/>
</dbReference>
<evidence type="ECO:0000256" key="1">
    <source>
        <dbReference type="ARBA" id="ARBA00004752"/>
    </source>
</evidence>
<dbReference type="InterPro" id="IPR038063">
    <property type="entry name" value="Transpep_catalytic_dom"/>
</dbReference>
<keyword evidence="3" id="KW-0328">Glycosyltransferase</keyword>
<dbReference type="PANTHER" id="PTHR30582">
    <property type="entry name" value="L,D-TRANSPEPTIDASE"/>
    <property type="match status" value="1"/>
</dbReference>
<dbReference type="EC" id="2.3.2.-" evidence="11"/>
<evidence type="ECO:0000256" key="9">
    <source>
        <dbReference type="PROSITE-ProRule" id="PRU01373"/>
    </source>
</evidence>
<feature type="active site" description="Nucleophile" evidence="9">
    <location>
        <position position="197"/>
    </location>
</feature>
<dbReference type="InterPro" id="IPR005490">
    <property type="entry name" value="LD_TPept_cat_dom"/>
</dbReference>
<evidence type="ECO:0000256" key="8">
    <source>
        <dbReference type="ARBA" id="ARBA00023316"/>
    </source>
</evidence>
<evidence type="ECO:0000256" key="5">
    <source>
        <dbReference type="ARBA" id="ARBA00022801"/>
    </source>
</evidence>
<gene>
    <name evidence="11" type="ORF">ACFPPC_30680</name>
</gene>
<reference evidence="12" key="1">
    <citation type="journal article" date="2019" name="Int. J. Syst. Evol. Microbiol.">
        <title>The Global Catalogue of Microorganisms (GCM) 10K type strain sequencing project: providing services to taxonomists for standard genome sequencing and annotation.</title>
        <authorList>
            <consortium name="The Broad Institute Genomics Platform"/>
            <consortium name="The Broad Institute Genome Sequencing Center for Infectious Disease"/>
            <person name="Wu L."/>
            <person name="Ma J."/>
        </authorList>
    </citation>
    <scope>NUCLEOTIDE SEQUENCE [LARGE SCALE GENOMIC DNA]</scope>
    <source>
        <strain evidence="12">CGMCC 1.16326</strain>
    </source>
</reference>
<feature type="active site" description="Proton donor/acceptor" evidence="9">
    <location>
        <position position="181"/>
    </location>
</feature>
<comment type="pathway">
    <text evidence="1 9">Cell wall biogenesis; peptidoglycan biosynthesis.</text>
</comment>